<keyword evidence="2" id="KW-1185">Reference proteome</keyword>
<organism evidence="1 2">
    <name type="scientific">Lactobacillus intestinalis DSM 6629</name>
    <dbReference type="NCBI Taxonomy" id="1423761"/>
    <lineage>
        <taxon>Bacteria</taxon>
        <taxon>Bacillati</taxon>
        <taxon>Bacillota</taxon>
        <taxon>Bacilli</taxon>
        <taxon>Lactobacillales</taxon>
        <taxon>Lactobacillaceae</taxon>
        <taxon>Lactobacillus</taxon>
    </lineage>
</organism>
<name>A0ABR5PQ00_9LACO</name>
<gene>
    <name evidence="1" type="ORF">FC44_GL001742</name>
</gene>
<dbReference type="Proteomes" id="UP000051735">
    <property type="component" value="Unassembled WGS sequence"/>
</dbReference>
<evidence type="ECO:0000313" key="1">
    <source>
        <dbReference type="EMBL" id="KRM32322.1"/>
    </source>
</evidence>
<comment type="caution">
    <text evidence="1">The sequence shown here is derived from an EMBL/GenBank/DDBJ whole genome shotgun (WGS) entry which is preliminary data.</text>
</comment>
<protein>
    <submittedName>
        <fullName evidence="1">Uncharacterized protein</fullName>
    </submittedName>
</protein>
<evidence type="ECO:0000313" key="2">
    <source>
        <dbReference type="Proteomes" id="UP000051735"/>
    </source>
</evidence>
<sequence length="76" mass="8629">MDGKISFIHVNNDINGLVRQKEDETIIFVFNKGKSEAALSENDIQVECLPCNIQKRIQRALADKIIKAEAYLLKII</sequence>
<accession>A0ABR5PQ00</accession>
<reference evidence="1 2" key="1">
    <citation type="journal article" date="2015" name="Genome Announc.">
        <title>Expanding the biotechnology potential of lactobacilli through comparative genomics of 213 strains and associated genera.</title>
        <authorList>
            <person name="Sun Z."/>
            <person name="Harris H.M."/>
            <person name="McCann A."/>
            <person name="Guo C."/>
            <person name="Argimon S."/>
            <person name="Zhang W."/>
            <person name="Yang X."/>
            <person name="Jeffery I.B."/>
            <person name="Cooney J.C."/>
            <person name="Kagawa T.F."/>
            <person name="Liu W."/>
            <person name="Song Y."/>
            <person name="Salvetti E."/>
            <person name="Wrobel A."/>
            <person name="Rasinkangas P."/>
            <person name="Parkhill J."/>
            <person name="Rea M.C."/>
            <person name="O'Sullivan O."/>
            <person name="Ritari J."/>
            <person name="Douillard F.P."/>
            <person name="Paul Ross R."/>
            <person name="Yang R."/>
            <person name="Briner A.E."/>
            <person name="Felis G.E."/>
            <person name="de Vos W.M."/>
            <person name="Barrangou R."/>
            <person name="Klaenhammer T.R."/>
            <person name="Caufield P.W."/>
            <person name="Cui Y."/>
            <person name="Zhang H."/>
            <person name="O'Toole P.W."/>
        </authorList>
    </citation>
    <scope>NUCLEOTIDE SEQUENCE [LARGE SCALE GENOMIC DNA]</scope>
    <source>
        <strain evidence="1 2">DSM 6629</strain>
    </source>
</reference>
<dbReference type="EMBL" id="AZGN01000047">
    <property type="protein sequence ID" value="KRM32322.1"/>
    <property type="molecule type" value="Genomic_DNA"/>
</dbReference>
<proteinExistence type="predicted"/>